<dbReference type="RefSeq" id="WP_382386248.1">
    <property type="nucleotide sequence ID" value="NZ_JBHLWI010000007.1"/>
</dbReference>
<dbReference type="PROSITE" id="PS00061">
    <property type="entry name" value="ADH_SHORT"/>
    <property type="match status" value="1"/>
</dbReference>
<keyword evidence="4" id="KW-1185">Reference proteome</keyword>
<dbReference type="SUPFAM" id="SSF51735">
    <property type="entry name" value="NAD(P)-binding Rossmann-fold domains"/>
    <property type="match status" value="1"/>
</dbReference>
<dbReference type="InterPro" id="IPR002347">
    <property type="entry name" value="SDR_fam"/>
</dbReference>
<evidence type="ECO:0000256" key="2">
    <source>
        <dbReference type="ARBA" id="ARBA00023002"/>
    </source>
</evidence>
<name>A0ABV6FPM8_9BACT</name>
<dbReference type="Gene3D" id="3.40.50.720">
    <property type="entry name" value="NAD(P)-binding Rossmann-like Domain"/>
    <property type="match status" value="1"/>
</dbReference>
<dbReference type="InterPro" id="IPR036291">
    <property type="entry name" value="NAD(P)-bd_dom_sf"/>
</dbReference>
<sequence>MKFKNQVIWITGASSGIGLHLAKAFAHEGAKVAVSARRTDLLDKLVEEIKHEGGNAQAFFCDVMEEQSIEKCMHDIVQAFGKLDVCVANAGGGVVGKIEKLTAGEWDRQLRLNVTGLALTAKYALPELRKTKGRLALIGSIAAFVPNPKLGAYGASKAAVQNIGETLQSELLGSGVSCTTIHPGFVASNITRVDNQGNFHPDAPDPRPINLMWPTDKAAIAMVKAILKRKKMVVITGHGKVMYAISRLIPRVLRKMMAKMNG</sequence>
<accession>A0ABV6FPM8</accession>
<protein>
    <submittedName>
        <fullName evidence="3">SDR family NAD(P)-dependent oxidoreductase</fullName>
        <ecNumber evidence="3">1.-.-.-</ecNumber>
    </submittedName>
</protein>
<dbReference type="InterPro" id="IPR020904">
    <property type="entry name" value="Sc_DH/Rdtase_CS"/>
</dbReference>
<dbReference type="EMBL" id="JBHLWI010000007">
    <property type="protein sequence ID" value="MFC0261806.1"/>
    <property type="molecule type" value="Genomic_DNA"/>
</dbReference>
<keyword evidence="2 3" id="KW-0560">Oxidoreductase</keyword>
<dbReference type="PANTHER" id="PTHR44196:SF1">
    <property type="entry name" value="DEHYDROGENASE_REDUCTASE SDR FAMILY MEMBER 7B"/>
    <property type="match status" value="1"/>
</dbReference>
<dbReference type="Proteomes" id="UP001589797">
    <property type="component" value="Unassembled WGS sequence"/>
</dbReference>
<dbReference type="EC" id="1.-.-.-" evidence="3"/>
<evidence type="ECO:0000313" key="3">
    <source>
        <dbReference type="EMBL" id="MFC0261806.1"/>
    </source>
</evidence>
<dbReference type="GO" id="GO:0016491">
    <property type="term" value="F:oxidoreductase activity"/>
    <property type="evidence" value="ECO:0007669"/>
    <property type="project" value="UniProtKB-KW"/>
</dbReference>
<evidence type="ECO:0000313" key="4">
    <source>
        <dbReference type="Proteomes" id="UP001589797"/>
    </source>
</evidence>
<reference evidence="3 4" key="1">
    <citation type="submission" date="2024-09" db="EMBL/GenBank/DDBJ databases">
        <authorList>
            <person name="Sun Q."/>
            <person name="Mori K."/>
        </authorList>
    </citation>
    <scope>NUCLEOTIDE SEQUENCE [LARGE SCALE GENOMIC DNA]</scope>
    <source>
        <strain evidence="3 4">CCM 7650</strain>
    </source>
</reference>
<organism evidence="3 4">
    <name type="scientific">Fontibacter flavus</name>
    <dbReference type="NCBI Taxonomy" id="654838"/>
    <lineage>
        <taxon>Bacteria</taxon>
        <taxon>Pseudomonadati</taxon>
        <taxon>Bacteroidota</taxon>
        <taxon>Cytophagia</taxon>
        <taxon>Cytophagales</taxon>
        <taxon>Cyclobacteriaceae</taxon>
        <taxon>Fontibacter</taxon>
    </lineage>
</organism>
<dbReference type="PANTHER" id="PTHR44196">
    <property type="entry name" value="DEHYDROGENASE/REDUCTASE SDR FAMILY MEMBER 7B"/>
    <property type="match status" value="1"/>
</dbReference>
<comment type="caution">
    <text evidence="3">The sequence shown here is derived from an EMBL/GenBank/DDBJ whole genome shotgun (WGS) entry which is preliminary data.</text>
</comment>
<proteinExistence type="inferred from homology"/>
<evidence type="ECO:0000256" key="1">
    <source>
        <dbReference type="ARBA" id="ARBA00006484"/>
    </source>
</evidence>
<dbReference type="Pfam" id="PF00106">
    <property type="entry name" value="adh_short"/>
    <property type="match status" value="1"/>
</dbReference>
<gene>
    <name evidence="3" type="ORF">ACFFIP_03870</name>
</gene>
<dbReference type="PRINTS" id="PR00081">
    <property type="entry name" value="GDHRDH"/>
</dbReference>
<comment type="similarity">
    <text evidence="1">Belongs to the short-chain dehydrogenases/reductases (SDR) family.</text>
</comment>